<comment type="similarity">
    <text evidence="10">Belongs to the ZapG family.</text>
</comment>
<evidence type="ECO:0000256" key="2">
    <source>
        <dbReference type="ARBA" id="ARBA00022475"/>
    </source>
</evidence>
<keyword evidence="8 14" id="KW-0472">Membrane</keyword>
<keyword evidence="3" id="KW-0997">Cell inner membrane</keyword>
<feature type="region of interest" description="Disordered" evidence="13">
    <location>
        <begin position="113"/>
        <end position="160"/>
    </location>
</feature>
<dbReference type="GO" id="GO:0005886">
    <property type="term" value="C:plasma membrane"/>
    <property type="evidence" value="ECO:0007669"/>
    <property type="project" value="UniProtKB-SubCell"/>
</dbReference>
<feature type="compositionally biased region" description="Basic and acidic residues" evidence="13">
    <location>
        <begin position="149"/>
        <end position="160"/>
    </location>
</feature>
<evidence type="ECO:0000313" key="15">
    <source>
        <dbReference type="EMBL" id="MDP0589133.1"/>
    </source>
</evidence>
<reference evidence="15 16" key="1">
    <citation type="journal article" date="2023" name="bioRxiv">
        <title>An intranuclear bacterial parasite of deep-sea mussels expresses apoptosis inhibitors acquired from its host.</title>
        <authorList>
            <person name="Gonzalez Porras M.A."/>
            <person name="Assie A."/>
            <person name="Tietjen M."/>
            <person name="Violette M."/>
            <person name="Kleiner M."/>
            <person name="Gruber-Vodicka H."/>
            <person name="Dubilier N."/>
            <person name="Leisch N."/>
        </authorList>
    </citation>
    <scope>NUCLEOTIDE SEQUENCE [LARGE SCALE GENOMIC DNA]</scope>
    <source>
        <strain evidence="15">IAP13</strain>
    </source>
</reference>
<keyword evidence="2" id="KW-1003">Cell membrane</keyword>
<evidence type="ECO:0000256" key="12">
    <source>
        <dbReference type="ARBA" id="ARBA00035727"/>
    </source>
</evidence>
<proteinExistence type="inferred from homology"/>
<evidence type="ECO:0000256" key="6">
    <source>
        <dbReference type="ARBA" id="ARBA00022960"/>
    </source>
</evidence>
<feature type="transmembrane region" description="Helical" evidence="14">
    <location>
        <begin position="6"/>
        <end position="29"/>
    </location>
</feature>
<dbReference type="Pfam" id="PF06295">
    <property type="entry name" value="ZapG-like"/>
    <property type="match status" value="1"/>
</dbReference>
<comment type="caution">
    <text evidence="15">The sequence shown here is derived from an EMBL/GenBank/DDBJ whole genome shotgun (WGS) entry which is preliminary data.</text>
</comment>
<organism evidence="15 16">
    <name type="scientific">Candidatus Endonucleibacter bathymodioli</name>
    <dbReference type="NCBI Taxonomy" id="539814"/>
    <lineage>
        <taxon>Bacteria</taxon>
        <taxon>Pseudomonadati</taxon>
        <taxon>Pseudomonadota</taxon>
        <taxon>Gammaproteobacteria</taxon>
        <taxon>Oceanospirillales</taxon>
        <taxon>Endozoicomonadaceae</taxon>
        <taxon>Candidatus Endonucleibacter</taxon>
    </lineage>
</organism>
<evidence type="ECO:0000256" key="3">
    <source>
        <dbReference type="ARBA" id="ARBA00022519"/>
    </source>
</evidence>
<keyword evidence="9" id="KW-0131">Cell cycle</keyword>
<evidence type="ECO:0000256" key="11">
    <source>
        <dbReference type="ARBA" id="ARBA00035703"/>
    </source>
</evidence>
<accession>A0AA90NLT8</accession>
<keyword evidence="16" id="KW-1185">Reference proteome</keyword>
<gene>
    <name evidence="15" type="ORF">QS748_08030</name>
</gene>
<evidence type="ECO:0000256" key="7">
    <source>
        <dbReference type="ARBA" id="ARBA00022989"/>
    </source>
</evidence>
<protein>
    <recommendedName>
        <fullName evidence="11">Z-ring associated protein G</fullName>
    </recommendedName>
    <alternativeName>
        <fullName evidence="12">Cell division protein ZapG</fullName>
    </alternativeName>
</protein>
<comment type="subcellular location">
    <subcellularLocation>
        <location evidence="1">Cell inner membrane</location>
        <topology evidence="1">Single-pass membrane protein</topology>
    </subcellularLocation>
</comment>
<evidence type="ECO:0000256" key="14">
    <source>
        <dbReference type="SAM" id="Phobius"/>
    </source>
</evidence>
<dbReference type="Proteomes" id="UP001178148">
    <property type="component" value="Unassembled WGS sequence"/>
</dbReference>
<sequence length="160" mass="18193">MENINMIWLIGCLAFFMGGACGVLIYHVFLSAGLPGRKLSDQLDEIQHEYMEYKDKVNDHFTTTAHLINKMTDTYKNIYEHMADGAESLCHDEQVKSCMTDTLLSSNTLLSEQDKPIKRRNAKDHPLKQPKDYAPKTKPEEMGMLSEDFGLKKGMADDKS</sequence>
<evidence type="ECO:0000256" key="1">
    <source>
        <dbReference type="ARBA" id="ARBA00004377"/>
    </source>
</evidence>
<dbReference type="PANTHER" id="PTHR39579:SF1">
    <property type="entry name" value="INNER MEMBRANE PROTEIN YHCB"/>
    <property type="match status" value="1"/>
</dbReference>
<dbReference type="InterPro" id="IPR009386">
    <property type="entry name" value="ZapG-like"/>
</dbReference>
<feature type="compositionally biased region" description="Basic and acidic residues" evidence="13">
    <location>
        <begin position="123"/>
        <end position="141"/>
    </location>
</feature>
<dbReference type="GO" id="GO:0051301">
    <property type="term" value="P:cell division"/>
    <property type="evidence" value="ECO:0007669"/>
    <property type="project" value="UniProtKB-KW"/>
</dbReference>
<evidence type="ECO:0000256" key="4">
    <source>
        <dbReference type="ARBA" id="ARBA00022618"/>
    </source>
</evidence>
<dbReference type="PANTHER" id="PTHR39579">
    <property type="entry name" value="INNER MEMBRANE PROTEIN YHCB"/>
    <property type="match status" value="1"/>
</dbReference>
<keyword evidence="6" id="KW-0133">Cell shape</keyword>
<evidence type="ECO:0000256" key="8">
    <source>
        <dbReference type="ARBA" id="ARBA00023136"/>
    </source>
</evidence>
<name>A0AA90NLT8_9GAMM</name>
<keyword evidence="4" id="KW-0132">Cell division</keyword>
<dbReference type="GO" id="GO:0008360">
    <property type="term" value="P:regulation of cell shape"/>
    <property type="evidence" value="ECO:0007669"/>
    <property type="project" value="UniProtKB-KW"/>
</dbReference>
<evidence type="ECO:0000313" key="16">
    <source>
        <dbReference type="Proteomes" id="UP001178148"/>
    </source>
</evidence>
<keyword evidence="7 14" id="KW-1133">Transmembrane helix</keyword>
<evidence type="ECO:0000256" key="5">
    <source>
        <dbReference type="ARBA" id="ARBA00022692"/>
    </source>
</evidence>
<dbReference type="AlphaFoldDB" id="A0AA90NLT8"/>
<dbReference type="EMBL" id="JASXSV010000010">
    <property type="protein sequence ID" value="MDP0589133.1"/>
    <property type="molecule type" value="Genomic_DNA"/>
</dbReference>
<evidence type="ECO:0000256" key="10">
    <source>
        <dbReference type="ARBA" id="ARBA00035657"/>
    </source>
</evidence>
<evidence type="ECO:0000256" key="13">
    <source>
        <dbReference type="SAM" id="MobiDB-lite"/>
    </source>
</evidence>
<evidence type="ECO:0000256" key="9">
    <source>
        <dbReference type="ARBA" id="ARBA00023306"/>
    </source>
</evidence>
<keyword evidence="5 14" id="KW-0812">Transmembrane</keyword>